<dbReference type="InterPro" id="IPR003779">
    <property type="entry name" value="CMD-like"/>
</dbReference>
<protein>
    <submittedName>
        <fullName evidence="2">Alkyl hydroperoxide reductase AhpD</fullName>
    </submittedName>
</protein>
<dbReference type="Proteomes" id="UP000681075">
    <property type="component" value="Unassembled WGS sequence"/>
</dbReference>
<evidence type="ECO:0000313" key="3">
    <source>
        <dbReference type="Proteomes" id="UP000681075"/>
    </source>
</evidence>
<comment type="caution">
    <text evidence="2">The sequence shown here is derived from an EMBL/GenBank/DDBJ whole genome shotgun (WGS) entry which is preliminary data.</text>
</comment>
<evidence type="ECO:0000313" key="2">
    <source>
        <dbReference type="EMBL" id="GIL39459.1"/>
    </source>
</evidence>
<dbReference type="EMBL" id="BOPV01000001">
    <property type="protein sequence ID" value="GIL39459.1"/>
    <property type="molecule type" value="Genomic_DNA"/>
</dbReference>
<dbReference type="InterPro" id="IPR004675">
    <property type="entry name" value="AhpD_core"/>
</dbReference>
<sequence length="156" mass="17525">MSARLDYNKVAPDLLRAVYGAAVPLHKSTLGEPLLEMINLRASQLNGCALCLDLHARTLVDLGVEWTKINLVAGWREAKDFDARERAALAWTEALTRLDRRDIDEAYAQIKNVFSEREQVELTHAIGIINIYNRYNVAFQAEPMGLSLAQLMKKAS</sequence>
<keyword evidence="3" id="KW-1185">Reference proteome</keyword>
<feature type="domain" description="Carboxymuconolactone decarboxylase-like" evidence="1">
    <location>
        <begin position="15"/>
        <end position="94"/>
    </location>
</feature>
<dbReference type="PANTHER" id="PTHR34846">
    <property type="entry name" value="4-CARBOXYMUCONOLACTONE DECARBOXYLASE FAMILY PROTEIN (AFU_ORTHOLOGUE AFUA_6G11590)"/>
    <property type="match status" value="1"/>
</dbReference>
<dbReference type="SUPFAM" id="SSF69118">
    <property type="entry name" value="AhpD-like"/>
    <property type="match status" value="1"/>
</dbReference>
<organism evidence="2 3">
    <name type="scientific">Roseiterribacter gracilis</name>
    <dbReference type="NCBI Taxonomy" id="2812848"/>
    <lineage>
        <taxon>Bacteria</taxon>
        <taxon>Pseudomonadati</taxon>
        <taxon>Pseudomonadota</taxon>
        <taxon>Alphaproteobacteria</taxon>
        <taxon>Rhodospirillales</taxon>
        <taxon>Roseiterribacteraceae</taxon>
        <taxon>Roseiterribacter</taxon>
    </lineage>
</organism>
<dbReference type="Gene3D" id="1.20.1290.10">
    <property type="entry name" value="AhpD-like"/>
    <property type="match status" value="1"/>
</dbReference>
<dbReference type="GO" id="GO:0051920">
    <property type="term" value="F:peroxiredoxin activity"/>
    <property type="evidence" value="ECO:0007669"/>
    <property type="project" value="InterPro"/>
</dbReference>
<name>A0A8S8XCQ8_9PROT</name>
<dbReference type="Pfam" id="PF02627">
    <property type="entry name" value="CMD"/>
    <property type="match status" value="1"/>
</dbReference>
<accession>A0A8S8XCQ8</accession>
<gene>
    <name evidence="2" type="ORF">TMPK1_16960</name>
</gene>
<dbReference type="RefSeq" id="WP_420242563.1">
    <property type="nucleotide sequence ID" value="NZ_BOPV01000001.1"/>
</dbReference>
<dbReference type="PANTHER" id="PTHR34846:SF5">
    <property type="entry name" value="CARBOXYMUCONOLACTONE DECARBOXYLASE-LIKE DOMAIN-CONTAINING PROTEIN"/>
    <property type="match status" value="1"/>
</dbReference>
<dbReference type="NCBIfam" id="TIGR00778">
    <property type="entry name" value="ahpD_dom"/>
    <property type="match status" value="1"/>
</dbReference>
<proteinExistence type="predicted"/>
<dbReference type="InterPro" id="IPR029032">
    <property type="entry name" value="AhpD-like"/>
</dbReference>
<evidence type="ECO:0000259" key="1">
    <source>
        <dbReference type="Pfam" id="PF02627"/>
    </source>
</evidence>
<dbReference type="AlphaFoldDB" id="A0A8S8XCQ8"/>
<reference evidence="2" key="1">
    <citation type="submission" date="2021-02" db="EMBL/GenBank/DDBJ databases">
        <title>Genome sequence of Rhodospirillales sp. strain TMPK1 isolated from soil.</title>
        <authorList>
            <person name="Nakai R."/>
            <person name="Kusada H."/>
            <person name="Tamaki H."/>
        </authorList>
    </citation>
    <scope>NUCLEOTIDE SEQUENCE</scope>
    <source>
        <strain evidence="2">TMPK1</strain>
    </source>
</reference>